<proteinExistence type="predicted"/>
<dbReference type="HOGENOM" id="CLU_3127830_0_0_1"/>
<evidence type="ECO:0000313" key="2">
    <source>
        <dbReference type="Proteomes" id="UP000004995"/>
    </source>
</evidence>
<sequence>MLLRREVEFSRIEWVSRRRLARQRWRVKWRDDAPTVVGLVAVASGWLVGW</sequence>
<accession>K3Y0U7</accession>
<keyword evidence="2" id="KW-1185">Reference proteome</keyword>
<dbReference type="AlphaFoldDB" id="K3Y0U7"/>
<organism evidence="1 2">
    <name type="scientific">Setaria italica</name>
    <name type="common">Foxtail millet</name>
    <name type="synonym">Panicum italicum</name>
    <dbReference type="NCBI Taxonomy" id="4555"/>
    <lineage>
        <taxon>Eukaryota</taxon>
        <taxon>Viridiplantae</taxon>
        <taxon>Streptophyta</taxon>
        <taxon>Embryophyta</taxon>
        <taxon>Tracheophyta</taxon>
        <taxon>Spermatophyta</taxon>
        <taxon>Magnoliopsida</taxon>
        <taxon>Liliopsida</taxon>
        <taxon>Poales</taxon>
        <taxon>Poaceae</taxon>
        <taxon>PACMAD clade</taxon>
        <taxon>Panicoideae</taxon>
        <taxon>Panicodae</taxon>
        <taxon>Paniceae</taxon>
        <taxon>Cenchrinae</taxon>
        <taxon>Setaria</taxon>
    </lineage>
</organism>
<protein>
    <submittedName>
        <fullName evidence="1">Uncharacterized protein</fullName>
    </submittedName>
</protein>
<reference evidence="2" key="1">
    <citation type="journal article" date="2012" name="Nat. Biotechnol.">
        <title>Reference genome sequence of the model plant Setaria.</title>
        <authorList>
            <person name="Bennetzen J.L."/>
            <person name="Schmutz J."/>
            <person name="Wang H."/>
            <person name="Percifield R."/>
            <person name="Hawkins J."/>
            <person name="Pontaroli A.C."/>
            <person name="Estep M."/>
            <person name="Feng L."/>
            <person name="Vaughn J.N."/>
            <person name="Grimwood J."/>
            <person name="Jenkins J."/>
            <person name="Barry K."/>
            <person name="Lindquist E."/>
            <person name="Hellsten U."/>
            <person name="Deshpande S."/>
            <person name="Wang X."/>
            <person name="Wu X."/>
            <person name="Mitros T."/>
            <person name="Triplett J."/>
            <person name="Yang X."/>
            <person name="Ye C.Y."/>
            <person name="Mauro-Herrera M."/>
            <person name="Wang L."/>
            <person name="Li P."/>
            <person name="Sharma M."/>
            <person name="Sharma R."/>
            <person name="Ronald P.C."/>
            <person name="Panaud O."/>
            <person name="Kellogg E.A."/>
            <person name="Brutnell T.P."/>
            <person name="Doust A.N."/>
            <person name="Tuskan G.A."/>
            <person name="Rokhsar D."/>
            <person name="Devos K.M."/>
        </authorList>
    </citation>
    <scope>NUCLEOTIDE SEQUENCE [LARGE SCALE GENOMIC DNA]</scope>
    <source>
        <strain evidence="2">cv. Yugu1</strain>
    </source>
</reference>
<evidence type="ECO:0000313" key="1">
    <source>
        <dbReference type="EnsemblPlants" id="KQL11399"/>
    </source>
</evidence>
<dbReference type="EnsemblPlants" id="KQL11399">
    <property type="protein sequence ID" value="KQL11399"/>
    <property type="gene ID" value="SETIT_007808mg"/>
</dbReference>
<name>K3Y0U7_SETIT</name>
<dbReference type="InParanoid" id="K3Y0U7"/>
<dbReference type="Gramene" id="KQL11399">
    <property type="protein sequence ID" value="KQL11399"/>
    <property type="gene ID" value="SETIT_007808mg"/>
</dbReference>
<reference evidence="1" key="2">
    <citation type="submission" date="2018-08" db="UniProtKB">
        <authorList>
            <consortium name="EnsemblPlants"/>
        </authorList>
    </citation>
    <scope>IDENTIFICATION</scope>
    <source>
        <strain evidence="1">Yugu1</strain>
    </source>
</reference>
<dbReference type="Proteomes" id="UP000004995">
    <property type="component" value="Unassembled WGS sequence"/>
</dbReference>
<dbReference type="EMBL" id="AGNK02002608">
    <property type="status" value="NOT_ANNOTATED_CDS"/>
    <property type="molecule type" value="Genomic_DNA"/>
</dbReference>